<dbReference type="GO" id="GO:0005737">
    <property type="term" value="C:cytoplasm"/>
    <property type="evidence" value="ECO:0007669"/>
    <property type="project" value="TreeGrafter"/>
</dbReference>
<evidence type="ECO:0000256" key="3">
    <source>
        <dbReference type="ARBA" id="ARBA00022723"/>
    </source>
</evidence>
<dbReference type="InterPro" id="IPR013149">
    <property type="entry name" value="ADH-like_C"/>
</dbReference>
<dbReference type="Pfam" id="PF08240">
    <property type="entry name" value="ADH_N"/>
    <property type="match status" value="1"/>
</dbReference>
<dbReference type="InterPro" id="IPR011032">
    <property type="entry name" value="GroES-like_sf"/>
</dbReference>
<comment type="similarity">
    <text evidence="2 7">Belongs to the zinc-containing alcohol dehydrogenase family.</text>
</comment>
<evidence type="ECO:0000256" key="6">
    <source>
        <dbReference type="ARBA" id="ARBA00023027"/>
    </source>
</evidence>
<evidence type="ECO:0000256" key="5">
    <source>
        <dbReference type="ARBA" id="ARBA00023002"/>
    </source>
</evidence>
<dbReference type="Pfam" id="PF00107">
    <property type="entry name" value="ADH_zinc_N"/>
    <property type="match status" value="1"/>
</dbReference>
<dbReference type="Proteomes" id="UP001358417">
    <property type="component" value="Unassembled WGS sequence"/>
</dbReference>
<dbReference type="GO" id="GO:0004022">
    <property type="term" value="F:alcohol dehydrogenase (NAD+) activity"/>
    <property type="evidence" value="ECO:0007669"/>
    <property type="project" value="TreeGrafter"/>
</dbReference>
<dbReference type="SUPFAM" id="SSF51735">
    <property type="entry name" value="NAD(P)-binding Rossmann-fold domains"/>
    <property type="match status" value="1"/>
</dbReference>
<keyword evidence="6" id="KW-0520">NAD</keyword>
<dbReference type="InterPro" id="IPR002328">
    <property type="entry name" value="ADH_Zn_CS"/>
</dbReference>
<evidence type="ECO:0000313" key="10">
    <source>
        <dbReference type="EMBL" id="KAK5049574.1"/>
    </source>
</evidence>
<evidence type="ECO:0000256" key="7">
    <source>
        <dbReference type="RuleBase" id="RU361277"/>
    </source>
</evidence>
<dbReference type="GeneID" id="89972681"/>
<keyword evidence="11" id="KW-1185">Reference proteome</keyword>
<sequence>MTTHIAGHEGVGNVVDVGEGVSPLLLANYVGVSWLHQSCGKCDTCSVDYTYCPNQLNTGRNVPGTFQRKYLSPAETVHRPSIPSSKPSTIEYCLADSDFITAIPAGLPAEIAAPLLCGGISTYGAILRANLSPRSFVVIPGAGGGLGHLGVQIASNLGHRVIAIDSALKEELCLAQGAEHFFSLSSAELVDQILSVTSGGAHAVICVAGAPAAYDMAISMLRNCGKLVCVGIPPSSYRLAVSPFEMLVKGIHIIGSTVGDRAQIRELMKMAVDGKVKPKVTVFGFEDLPSILDSLNNSKVEGRSVVRF</sequence>
<dbReference type="Gene3D" id="3.40.50.720">
    <property type="entry name" value="NAD(P)-binding Rossmann-like Domain"/>
    <property type="match status" value="1"/>
</dbReference>
<evidence type="ECO:0000256" key="1">
    <source>
        <dbReference type="ARBA" id="ARBA00001947"/>
    </source>
</evidence>
<evidence type="ECO:0000256" key="4">
    <source>
        <dbReference type="ARBA" id="ARBA00022833"/>
    </source>
</evidence>
<protein>
    <recommendedName>
        <fullName evidence="12">Enoyl reductase (ER) domain-containing protein</fullName>
    </recommendedName>
</protein>
<dbReference type="FunFam" id="3.40.50.720:FF:000039">
    <property type="entry name" value="Alcohol dehydrogenase AdhP"/>
    <property type="match status" value="1"/>
</dbReference>
<name>A0AAV9N557_9EURO</name>
<dbReference type="InterPro" id="IPR036291">
    <property type="entry name" value="NAD(P)-bd_dom_sf"/>
</dbReference>
<dbReference type="GO" id="GO:0008270">
    <property type="term" value="F:zinc ion binding"/>
    <property type="evidence" value="ECO:0007669"/>
    <property type="project" value="InterPro"/>
</dbReference>
<dbReference type="SUPFAM" id="SSF50129">
    <property type="entry name" value="GroES-like"/>
    <property type="match status" value="1"/>
</dbReference>
<dbReference type="PROSITE" id="PS00059">
    <property type="entry name" value="ADH_ZINC"/>
    <property type="match status" value="1"/>
</dbReference>
<keyword evidence="4 7" id="KW-0862">Zinc</keyword>
<dbReference type="RefSeq" id="XP_064704619.1">
    <property type="nucleotide sequence ID" value="XM_064848080.1"/>
</dbReference>
<evidence type="ECO:0000259" key="8">
    <source>
        <dbReference type="Pfam" id="PF00107"/>
    </source>
</evidence>
<evidence type="ECO:0000259" key="9">
    <source>
        <dbReference type="Pfam" id="PF08240"/>
    </source>
</evidence>
<evidence type="ECO:0000256" key="2">
    <source>
        <dbReference type="ARBA" id="ARBA00008072"/>
    </source>
</evidence>
<dbReference type="EMBL" id="JAVRRD010000019">
    <property type="protein sequence ID" value="KAK5049574.1"/>
    <property type="molecule type" value="Genomic_DNA"/>
</dbReference>
<feature type="domain" description="Alcohol dehydrogenase-like N-terminal" evidence="9">
    <location>
        <begin position="4"/>
        <end position="79"/>
    </location>
</feature>
<dbReference type="InterPro" id="IPR013154">
    <property type="entry name" value="ADH-like_N"/>
</dbReference>
<dbReference type="PANTHER" id="PTHR42940:SF2">
    <property type="entry name" value="DEHYDROGENASE FAMILY OXIDOREDUCTASE, PUTATIVE (JCVI)-RELATED"/>
    <property type="match status" value="1"/>
</dbReference>
<keyword evidence="3 7" id="KW-0479">Metal-binding</keyword>
<evidence type="ECO:0008006" key="12">
    <source>
        <dbReference type="Google" id="ProtNLM"/>
    </source>
</evidence>
<dbReference type="PANTHER" id="PTHR42940">
    <property type="entry name" value="ALCOHOL DEHYDROGENASE 1-RELATED"/>
    <property type="match status" value="1"/>
</dbReference>
<comment type="caution">
    <text evidence="10">The sequence shown here is derived from an EMBL/GenBank/DDBJ whole genome shotgun (WGS) entry which is preliminary data.</text>
</comment>
<keyword evidence="5" id="KW-0560">Oxidoreductase</keyword>
<proteinExistence type="inferred from homology"/>
<dbReference type="AlphaFoldDB" id="A0AAV9N557"/>
<gene>
    <name evidence="10" type="ORF">LTR84_004503</name>
</gene>
<reference evidence="10 11" key="1">
    <citation type="submission" date="2023-08" db="EMBL/GenBank/DDBJ databases">
        <title>Black Yeasts Isolated from many extreme environments.</title>
        <authorList>
            <person name="Coleine C."/>
            <person name="Stajich J.E."/>
            <person name="Selbmann L."/>
        </authorList>
    </citation>
    <scope>NUCLEOTIDE SEQUENCE [LARGE SCALE GENOMIC DNA]</scope>
    <source>
        <strain evidence="10 11">CCFEE 5792</strain>
    </source>
</reference>
<dbReference type="Gene3D" id="3.90.180.10">
    <property type="entry name" value="Medium-chain alcohol dehydrogenases, catalytic domain"/>
    <property type="match status" value="1"/>
</dbReference>
<comment type="cofactor">
    <cofactor evidence="1 7">
        <name>Zn(2+)</name>
        <dbReference type="ChEBI" id="CHEBI:29105"/>
    </cofactor>
</comment>
<feature type="domain" description="Alcohol dehydrogenase-like C-terminal" evidence="8">
    <location>
        <begin position="145"/>
        <end position="271"/>
    </location>
</feature>
<evidence type="ECO:0000313" key="11">
    <source>
        <dbReference type="Proteomes" id="UP001358417"/>
    </source>
</evidence>
<organism evidence="10 11">
    <name type="scientific">Exophiala bonariae</name>
    <dbReference type="NCBI Taxonomy" id="1690606"/>
    <lineage>
        <taxon>Eukaryota</taxon>
        <taxon>Fungi</taxon>
        <taxon>Dikarya</taxon>
        <taxon>Ascomycota</taxon>
        <taxon>Pezizomycotina</taxon>
        <taxon>Eurotiomycetes</taxon>
        <taxon>Chaetothyriomycetidae</taxon>
        <taxon>Chaetothyriales</taxon>
        <taxon>Herpotrichiellaceae</taxon>
        <taxon>Exophiala</taxon>
    </lineage>
</organism>
<accession>A0AAV9N557</accession>